<reference evidence="2" key="1">
    <citation type="journal article" date="2022" name="Nat. Commun.">
        <title>Chromosome evolution and the genetic basis of agronomically important traits in greater yam.</title>
        <authorList>
            <person name="Bredeson J.V."/>
            <person name="Lyons J.B."/>
            <person name="Oniyinde I.O."/>
            <person name="Okereke N.R."/>
            <person name="Kolade O."/>
            <person name="Nnabue I."/>
            <person name="Nwadili C.O."/>
            <person name="Hribova E."/>
            <person name="Parker M."/>
            <person name="Nwogha J."/>
            <person name="Shu S."/>
            <person name="Carlson J."/>
            <person name="Kariba R."/>
            <person name="Muthemba S."/>
            <person name="Knop K."/>
            <person name="Barton G.J."/>
            <person name="Sherwood A.V."/>
            <person name="Lopez-Montes A."/>
            <person name="Asiedu R."/>
            <person name="Jamnadass R."/>
            <person name="Muchugi A."/>
            <person name="Goodstein D."/>
            <person name="Egesi C.N."/>
            <person name="Featherston J."/>
            <person name="Asfaw A."/>
            <person name="Simpson G.G."/>
            <person name="Dolezel J."/>
            <person name="Hendre P.S."/>
            <person name="Van Deynze A."/>
            <person name="Kumar P.L."/>
            <person name="Obidiegwu J.E."/>
            <person name="Bhattacharjee R."/>
            <person name="Rokhsar D.S."/>
        </authorList>
    </citation>
    <scope>NUCLEOTIDE SEQUENCE [LARGE SCALE GENOMIC DNA]</scope>
    <source>
        <strain evidence="2">cv. TDa95/00328</strain>
    </source>
</reference>
<name>A0ACB7UP25_DIOAL</name>
<organism evidence="1 2">
    <name type="scientific">Dioscorea alata</name>
    <name type="common">Purple yam</name>
    <dbReference type="NCBI Taxonomy" id="55571"/>
    <lineage>
        <taxon>Eukaryota</taxon>
        <taxon>Viridiplantae</taxon>
        <taxon>Streptophyta</taxon>
        <taxon>Embryophyta</taxon>
        <taxon>Tracheophyta</taxon>
        <taxon>Spermatophyta</taxon>
        <taxon>Magnoliopsida</taxon>
        <taxon>Liliopsida</taxon>
        <taxon>Dioscoreales</taxon>
        <taxon>Dioscoreaceae</taxon>
        <taxon>Dioscorea</taxon>
    </lineage>
</organism>
<comment type="caution">
    <text evidence="1">The sequence shown here is derived from an EMBL/GenBank/DDBJ whole genome shotgun (WGS) entry which is preliminary data.</text>
</comment>
<dbReference type="Proteomes" id="UP000827976">
    <property type="component" value="Chromosome 15"/>
</dbReference>
<accession>A0ACB7UP25</accession>
<gene>
    <name evidence="1" type="ORF">IHE45_15G113600</name>
</gene>
<sequence length="200" mass="21328">MAKFHSLQFLCLALLVSMAAATQFRVGGSKGWTVPTEPNATSYNHWAQSHRFHIGDSLLFVYPPDQDSVLLVDEAAYKTCNTSSHIDIFDDGNTVFTLTRSGTFYFISGNHENCLKNESLIVVVMASRSNATIATAPSPPPSPSPLAPPPPPDTLVHTPASSPVVQPTSPPSPSGVSSSKVVSFMSSFGALLGMFISFVL</sequence>
<proteinExistence type="predicted"/>
<dbReference type="EMBL" id="CM037025">
    <property type="protein sequence ID" value="KAH7662163.1"/>
    <property type="molecule type" value="Genomic_DNA"/>
</dbReference>
<protein>
    <submittedName>
        <fullName evidence="1">Cupredoxins domain-containing protein</fullName>
    </submittedName>
</protein>
<evidence type="ECO:0000313" key="1">
    <source>
        <dbReference type="EMBL" id="KAH7662163.1"/>
    </source>
</evidence>
<evidence type="ECO:0000313" key="2">
    <source>
        <dbReference type="Proteomes" id="UP000827976"/>
    </source>
</evidence>
<keyword evidence="2" id="KW-1185">Reference proteome</keyword>